<feature type="binding site" evidence="4">
    <location>
        <position position="127"/>
    </location>
    <ligand>
        <name>Zn(2+)</name>
        <dbReference type="ChEBI" id="CHEBI:29105"/>
    </ligand>
</feature>
<evidence type="ECO:0000256" key="1">
    <source>
        <dbReference type="ARBA" id="ARBA00006217"/>
    </source>
</evidence>
<dbReference type="EC" id="4.2.1.1" evidence="5"/>
<proteinExistence type="inferred from homology"/>
<dbReference type="Proteomes" id="UP000076842">
    <property type="component" value="Unassembled WGS sequence"/>
</dbReference>
<dbReference type="STRING" id="1353952.A0A165D6C1"/>
<dbReference type="Pfam" id="PF00484">
    <property type="entry name" value="Pro_CA"/>
    <property type="match status" value="1"/>
</dbReference>
<gene>
    <name evidence="6" type="ORF">CALCODRAFT_487362</name>
</gene>
<dbReference type="AlphaFoldDB" id="A0A165D6C1"/>
<feature type="binding site" evidence="4">
    <location>
        <position position="70"/>
    </location>
    <ligand>
        <name>Zn(2+)</name>
        <dbReference type="ChEBI" id="CHEBI:29105"/>
    </ligand>
</feature>
<keyword evidence="5" id="KW-0456">Lyase</keyword>
<keyword evidence="7" id="KW-1185">Reference proteome</keyword>
<sequence>MANLEPVMFDLDKIASESNGLDNSALDAVEVVFAPTKLSSVGHNVPDTSDLYESGAVPHSTRKRTAVVTCMDARIDPLSFAQLPLRVGDAHIIRNAGGRAADAVRSLITSQRLLGTCIIYVIHHTDCGMTKFCDEELRRMLGGGAMVETMAFLPFRNDQQAVIDVRVPIRPLAAYFRWLCLFMRTATGRSLTEVKA</sequence>
<dbReference type="GO" id="GO:0008270">
    <property type="term" value="F:zinc ion binding"/>
    <property type="evidence" value="ECO:0007669"/>
    <property type="project" value="UniProtKB-UniRule"/>
</dbReference>
<comment type="similarity">
    <text evidence="1 5">Belongs to the beta-class carbonic anhydrase family.</text>
</comment>
<dbReference type="InterPro" id="IPR001765">
    <property type="entry name" value="Carbonic_anhydrase"/>
</dbReference>
<dbReference type="InterPro" id="IPR036874">
    <property type="entry name" value="Carbonic_anhydrase_sf"/>
</dbReference>
<dbReference type="GO" id="GO:0004089">
    <property type="term" value="F:carbonate dehydratase activity"/>
    <property type="evidence" value="ECO:0007669"/>
    <property type="project" value="UniProtKB-UniRule"/>
</dbReference>
<protein>
    <recommendedName>
        <fullName evidence="5">Carbonic anhydrase</fullName>
        <ecNumber evidence="5">4.2.1.1</ecNumber>
    </recommendedName>
    <alternativeName>
        <fullName evidence="5">Carbonate dehydratase</fullName>
    </alternativeName>
</protein>
<comment type="catalytic activity">
    <reaction evidence="5">
        <text>hydrogencarbonate + H(+) = CO2 + H2O</text>
        <dbReference type="Rhea" id="RHEA:10748"/>
        <dbReference type="ChEBI" id="CHEBI:15377"/>
        <dbReference type="ChEBI" id="CHEBI:15378"/>
        <dbReference type="ChEBI" id="CHEBI:16526"/>
        <dbReference type="ChEBI" id="CHEBI:17544"/>
        <dbReference type="EC" id="4.2.1.1"/>
    </reaction>
</comment>
<dbReference type="PANTHER" id="PTHR43175">
    <property type="entry name" value="CARBONIC ANHYDRASE"/>
    <property type="match status" value="1"/>
</dbReference>
<dbReference type="PANTHER" id="PTHR43175:SF3">
    <property type="entry name" value="CARBON DISULFIDE HYDROLASE"/>
    <property type="match status" value="1"/>
</dbReference>
<dbReference type="Gene3D" id="3.40.1050.10">
    <property type="entry name" value="Carbonic anhydrase"/>
    <property type="match status" value="1"/>
</dbReference>
<evidence type="ECO:0000256" key="3">
    <source>
        <dbReference type="ARBA" id="ARBA00022833"/>
    </source>
</evidence>
<comment type="cofactor">
    <cofactor evidence="4">
        <name>Zn(2+)</name>
        <dbReference type="ChEBI" id="CHEBI:29105"/>
    </cofactor>
    <text evidence="4">Binds 1 zinc ion per subunit.</text>
</comment>
<comment type="function">
    <text evidence="5">Reversible hydration of carbon dioxide.</text>
</comment>
<dbReference type="EMBL" id="KV424076">
    <property type="protein sequence ID" value="KZT52164.1"/>
    <property type="molecule type" value="Genomic_DNA"/>
</dbReference>
<name>A0A165D6C1_9BASI</name>
<reference evidence="6 7" key="1">
    <citation type="journal article" date="2016" name="Mol. Biol. Evol.">
        <title>Comparative Genomics of Early-Diverging Mushroom-Forming Fungi Provides Insights into the Origins of Lignocellulose Decay Capabilities.</title>
        <authorList>
            <person name="Nagy L.G."/>
            <person name="Riley R."/>
            <person name="Tritt A."/>
            <person name="Adam C."/>
            <person name="Daum C."/>
            <person name="Floudas D."/>
            <person name="Sun H."/>
            <person name="Yadav J.S."/>
            <person name="Pangilinan J."/>
            <person name="Larsson K.H."/>
            <person name="Matsuura K."/>
            <person name="Barry K."/>
            <person name="Labutti K."/>
            <person name="Kuo R."/>
            <person name="Ohm R.A."/>
            <person name="Bhattacharya S.S."/>
            <person name="Shirouzu T."/>
            <person name="Yoshinaga Y."/>
            <person name="Martin F.M."/>
            <person name="Grigoriev I.V."/>
            <person name="Hibbett D.S."/>
        </authorList>
    </citation>
    <scope>NUCLEOTIDE SEQUENCE [LARGE SCALE GENOMIC DNA]</scope>
    <source>
        <strain evidence="6 7">HHB12733</strain>
    </source>
</reference>
<dbReference type="OrthoDB" id="10248475at2759"/>
<dbReference type="InParanoid" id="A0A165D6C1"/>
<evidence type="ECO:0000256" key="4">
    <source>
        <dbReference type="PIRSR" id="PIRSR601765-1"/>
    </source>
</evidence>
<evidence type="ECO:0000313" key="6">
    <source>
        <dbReference type="EMBL" id="KZT52164.1"/>
    </source>
</evidence>
<evidence type="ECO:0000256" key="2">
    <source>
        <dbReference type="ARBA" id="ARBA00022723"/>
    </source>
</evidence>
<evidence type="ECO:0000313" key="7">
    <source>
        <dbReference type="Proteomes" id="UP000076842"/>
    </source>
</evidence>
<feature type="binding site" evidence="4">
    <location>
        <position position="72"/>
    </location>
    <ligand>
        <name>Zn(2+)</name>
        <dbReference type="ChEBI" id="CHEBI:29105"/>
    </ligand>
</feature>
<keyword evidence="2 4" id="KW-0479">Metal-binding</keyword>
<dbReference type="SMART" id="SM00947">
    <property type="entry name" value="Pro_CA"/>
    <property type="match status" value="1"/>
</dbReference>
<feature type="binding site" evidence="4">
    <location>
        <position position="124"/>
    </location>
    <ligand>
        <name>Zn(2+)</name>
        <dbReference type="ChEBI" id="CHEBI:29105"/>
    </ligand>
</feature>
<accession>A0A165D6C1</accession>
<dbReference type="SUPFAM" id="SSF53056">
    <property type="entry name" value="beta-carbonic anhydrase, cab"/>
    <property type="match status" value="1"/>
</dbReference>
<organism evidence="6 7">
    <name type="scientific">Calocera cornea HHB12733</name>
    <dbReference type="NCBI Taxonomy" id="1353952"/>
    <lineage>
        <taxon>Eukaryota</taxon>
        <taxon>Fungi</taxon>
        <taxon>Dikarya</taxon>
        <taxon>Basidiomycota</taxon>
        <taxon>Agaricomycotina</taxon>
        <taxon>Dacrymycetes</taxon>
        <taxon>Dacrymycetales</taxon>
        <taxon>Dacrymycetaceae</taxon>
        <taxon>Calocera</taxon>
    </lineage>
</organism>
<keyword evidence="3 4" id="KW-0862">Zinc</keyword>
<evidence type="ECO:0000256" key="5">
    <source>
        <dbReference type="RuleBase" id="RU003956"/>
    </source>
</evidence>